<gene>
    <name evidence="3" type="ORF">DDF84_030555</name>
</gene>
<evidence type="ECO:0000256" key="2">
    <source>
        <dbReference type="SAM" id="Phobius"/>
    </source>
</evidence>
<reference evidence="3 4" key="1">
    <citation type="submission" date="2019-03" db="EMBL/GenBank/DDBJ databases">
        <title>Comparative insights into the high quality Complete genome sequence of highly metal resistant Cupriavidus metallidurans strain BS1 isolated from a gold-copper mine.</title>
        <authorList>
            <person name="Mazhar H.S."/>
            <person name="Rensing C."/>
        </authorList>
    </citation>
    <scope>NUCLEOTIDE SEQUENCE [LARGE SCALE GENOMIC DNA]</scope>
    <source>
        <strain evidence="3 4">BS1</strain>
    </source>
</reference>
<organism evidence="3 4">
    <name type="scientific">Cupriavidus metallidurans</name>
    <dbReference type="NCBI Taxonomy" id="119219"/>
    <lineage>
        <taxon>Bacteria</taxon>
        <taxon>Pseudomonadati</taxon>
        <taxon>Pseudomonadota</taxon>
        <taxon>Betaproteobacteria</taxon>
        <taxon>Burkholderiales</taxon>
        <taxon>Burkholderiaceae</taxon>
        <taxon>Cupriavidus</taxon>
    </lineage>
</organism>
<dbReference type="RefSeq" id="WP_008644018.1">
    <property type="nucleotide sequence ID" value="NZ_CP037901.1"/>
</dbReference>
<keyword evidence="2" id="KW-1133">Transmembrane helix</keyword>
<protein>
    <submittedName>
        <fullName evidence="3">Type IV pilin protein</fullName>
    </submittedName>
</protein>
<dbReference type="InterPro" id="IPR012902">
    <property type="entry name" value="N_methyl_site"/>
</dbReference>
<evidence type="ECO:0000313" key="4">
    <source>
        <dbReference type="Proteomes" id="UP000253772"/>
    </source>
</evidence>
<dbReference type="GeneID" id="60824498"/>
<dbReference type="EMBL" id="CP037901">
    <property type="protein sequence ID" value="QBP13883.1"/>
    <property type="molecule type" value="Genomic_DNA"/>
</dbReference>
<keyword evidence="1" id="KW-0488">Methylation</keyword>
<proteinExistence type="predicted"/>
<dbReference type="InterPro" id="IPR045584">
    <property type="entry name" value="Pilin-like"/>
</dbReference>
<dbReference type="InterPro" id="IPR031982">
    <property type="entry name" value="PilE-like"/>
</dbReference>
<dbReference type="Pfam" id="PF07963">
    <property type="entry name" value="N_methyl"/>
    <property type="match status" value="1"/>
</dbReference>
<keyword evidence="2" id="KW-0472">Membrane</keyword>
<dbReference type="Gene3D" id="3.30.700.10">
    <property type="entry name" value="Glycoprotein, Type 4 Pilin"/>
    <property type="match status" value="1"/>
</dbReference>
<keyword evidence="2" id="KW-0812">Transmembrane</keyword>
<dbReference type="OrthoDB" id="8592370at2"/>
<sequence length="167" mass="17661">MGQPCPTVQHGHVRTRGLFRDIGFTGEDARTRGSSRGFTLIEVMITVAIIGILAAIAFPSYQRYVVRGNRAAAEAFVLEAASLQERYLVDNRAYATTLSALGLAALPGSIAPNYQVTLTVTAAPPAYVFTATPINTQLALDTDCGVLTLNNTGDKTAAGVAPTSCWK</sequence>
<dbReference type="NCBIfam" id="TIGR02532">
    <property type="entry name" value="IV_pilin_GFxxxE"/>
    <property type="match status" value="1"/>
</dbReference>
<dbReference type="InterPro" id="IPR000983">
    <property type="entry name" value="Bac_GSPG_pilin"/>
</dbReference>
<dbReference type="Pfam" id="PF16732">
    <property type="entry name" value="ComP_DUS"/>
    <property type="match status" value="1"/>
</dbReference>
<dbReference type="GO" id="GO:0015627">
    <property type="term" value="C:type II protein secretion system complex"/>
    <property type="evidence" value="ECO:0007669"/>
    <property type="project" value="InterPro"/>
</dbReference>
<dbReference type="Proteomes" id="UP000253772">
    <property type="component" value="Chromosome c2"/>
</dbReference>
<evidence type="ECO:0000256" key="1">
    <source>
        <dbReference type="ARBA" id="ARBA00022481"/>
    </source>
</evidence>
<dbReference type="GO" id="GO:0015628">
    <property type="term" value="P:protein secretion by the type II secretion system"/>
    <property type="evidence" value="ECO:0007669"/>
    <property type="project" value="InterPro"/>
</dbReference>
<dbReference type="AlphaFoldDB" id="A0A482J1U0"/>
<name>A0A482J1U0_9BURK</name>
<accession>A0A482J1U0</accession>
<dbReference type="PROSITE" id="PS00409">
    <property type="entry name" value="PROKAR_NTER_METHYL"/>
    <property type="match status" value="1"/>
</dbReference>
<evidence type="ECO:0000313" key="3">
    <source>
        <dbReference type="EMBL" id="QBP13883.1"/>
    </source>
</evidence>
<feature type="transmembrane region" description="Helical" evidence="2">
    <location>
        <begin position="40"/>
        <end position="61"/>
    </location>
</feature>
<dbReference type="GO" id="GO:0043683">
    <property type="term" value="P:type IV pilus assembly"/>
    <property type="evidence" value="ECO:0007669"/>
    <property type="project" value="InterPro"/>
</dbReference>
<dbReference type="SUPFAM" id="SSF54523">
    <property type="entry name" value="Pili subunits"/>
    <property type="match status" value="1"/>
</dbReference>
<dbReference type="PRINTS" id="PR00813">
    <property type="entry name" value="BCTERIALGSPG"/>
</dbReference>